<name>A0A1A8YLF8_PLAOA</name>
<keyword evidence="4" id="KW-1185">Reference proteome</keyword>
<dbReference type="AlphaFoldDB" id="A0A1A8YLF8"/>
<evidence type="ECO:0000313" key="2">
    <source>
        <dbReference type="EMBL" id="SBT33004.1"/>
    </source>
</evidence>
<evidence type="ECO:0000313" key="3">
    <source>
        <dbReference type="Proteomes" id="UP000078550"/>
    </source>
</evidence>
<accession>A0A1A8YLF8</accession>
<protein>
    <submittedName>
        <fullName evidence="1">Uncharacterized protein</fullName>
    </submittedName>
</protein>
<reference evidence="1" key="1">
    <citation type="submission" date="2016-05" db="EMBL/GenBank/DDBJ databases">
        <authorList>
            <person name="Lavstsen T."/>
            <person name="Jespersen J.S."/>
        </authorList>
    </citation>
    <scope>NUCLEOTIDE SEQUENCE [LARGE SCALE GENOMIC DNA]</scope>
</reference>
<evidence type="ECO:0000313" key="4">
    <source>
        <dbReference type="Proteomes" id="UP000078555"/>
    </source>
</evidence>
<dbReference type="EMBL" id="FLRD01000037">
    <property type="protein sequence ID" value="SBT32368.1"/>
    <property type="molecule type" value="Genomic_DNA"/>
</dbReference>
<gene>
    <name evidence="1" type="ORF">POVWA1_011780</name>
    <name evidence="2" type="ORF">POVWA2_012480</name>
</gene>
<dbReference type="Proteomes" id="UP000078555">
    <property type="component" value="Unassembled WGS sequence"/>
</dbReference>
<proteinExistence type="predicted"/>
<organism evidence="1 4">
    <name type="scientific">Plasmodium ovale wallikeri</name>
    <dbReference type="NCBI Taxonomy" id="864142"/>
    <lineage>
        <taxon>Eukaryota</taxon>
        <taxon>Sar</taxon>
        <taxon>Alveolata</taxon>
        <taxon>Apicomplexa</taxon>
        <taxon>Aconoidasida</taxon>
        <taxon>Haemosporida</taxon>
        <taxon>Plasmodiidae</taxon>
        <taxon>Plasmodium</taxon>
        <taxon>Plasmodium (Plasmodium)</taxon>
    </lineage>
</organism>
<evidence type="ECO:0000313" key="1">
    <source>
        <dbReference type="EMBL" id="SBT32368.1"/>
    </source>
</evidence>
<sequence>MRKVKFNERRTEIVACDNNFLTMNMNAGIEIRNIIIKNDEINHFLKSKNIDIEIVYLKIERINISFITLSGILTLKLQGVDLRVKPHLHRNASKGIKNKLTNLLKNNETVNISAAFFFLVRILEEVKLFPSHEANNNDNTRSKLANDILCCSCEKYKDMENSLCCYNNYNKIKTYICSECSVLKSKDYDRNVALIKKKTTLKNKLDSYTNDISHILNVRGIPYSSRTNVVYVDVGHMKNGNKLMHPHVKNMPNVNYCSSNYKLNNDEVGKSWTKGKSTVHRDDDFIKNFKEKKKTFRNPHLTRVRSLIHAYKMGERSIKGENGIGVNGDPNGWSGSNWHNENGFVDTTKKVCIHSGVRDEMDQEKCSAPGSPYMLVRNCANGWVYDNLCNGGLVHGRNENDFYSVIRTDNCENDFGENRLIYANNIDEGENFKCTKSHLQITPTHRGNDIIKQNSLEGENVHLIYKNNCNIYQKGCKINTNVKKNGEEIAPNTTYDCAGVQKEHRNASSDYNNVLYGYNNTYNRNCGNIQIESLFHFD</sequence>
<dbReference type="Proteomes" id="UP000078550">
    <property type="component" value="Unassembled WGS sequence"/>
</dbReference>
<reference evidence="3 4" key="2">
    <citation type="submission" date="2016-05" db="EMBL/GenBank/DDBJ databases">
        <authorList>
            <person name="Naeem Raeece"/>
        </authorList>
    </citation>
    <scope>NUCLEOTIDE SEQUENCE [LARGE SCALE GENOMIC DNA]</scope>
</reference>
<dbReference type="EMBL" id="FLRE01000049">
    <property type="protein sequence ID" value="SBT33004.1"/>
    <property type="molecule type" value="Genomic_DNA"/>
</dbReference>